<dbReference type="EMBL" id="FOIR01000004">
    <property type="protein sequence ID" value="SEW41183.1"/>
    <property type="molecule type" value="Genomic_DNA"/>
</dbReference>
<gene>
    <name evidence="1" type="ORF">SAMN05216290_3702</name>
</gene>
<reference evidence="2" key="1">
    <citation type="submission" date="2016-10" db="EMBL/GenBank/DDBJ databases">
        <authorList>
            <person name="Varghese N."/>
            <person name="Submissions S."/>
        </authorList>
    </citation>
    <scope>NUCLEOTIDE SEQUENCE [LARGE SCALE GENOMIC DNA]</scope>
    <source>
        <strain evidence="2">CGMCC 1.12402</strain>
    </source>
</reference>
<organism evidence="1 2">
    <name type="scientific">Roseivirga pacifica</name>
    <dbReference type="NCBI Taxonomy" id="1267423"/>
    <lineage>
        <taxon>Bacteria</taxon>
        <taxon>Pseudomonadati</taxon>
        <taxon>Bacteroidota</taxon>
        <taxon>Cytophagia</taxon>
        <taxon>Cytophagales</taxon>
        <taxon>Roseivirgaceae</taxon>
        <taxon>Roseivirga</taxon>
    </lineage>
</organism>
<dbReference type="STRING" id="1267423.SAMN05216290_3702"/>
<dbReference type="OrthoDB" id="979226at2"/>
<proteinExistence type="predicted"/>
<dbReference type="AlphaFoldDB" id="A0A1I0RK50"/>
<dbReference type="RefSeq" id="WP_090260633.1">
    <property type="nucleotide sequence ID" value="NZ_FOIR01000004.1"/>
</dbReference>
<dbReference type="GeneID" id="99988371"/>
<keyword evidence="2" id="KW-1185">Reference proteome</keyword>
<evidence type="ECO:0000313" key="1">
    <source>
        <dbReference type="EMBL" id="SEW41183.1"/>
    </source>
</evidence>
<protein>
    <submittedName>
        <fullName evidence="1">Uncharacterized protein</fullName>
    </submittedName>
</protein>
<name>A0A1I0RK50_9BACT</name>
<accession>A0A1I0RK50</accession>
<evidence type="ECO:0000313" key="2">
    <source>
        <dbReference type="Proteomes" id="UP000199437"/>
    </source>
</evidence>
<sequence>MRSKYLLLALISVFLWGCGEAGVESDISKLIDTERIEINLSTPFVGQEVDRTPSTIVYARNVVESDEFSEYLDDAQNFTVNFITYSVEGFPTTSSADMVLDVSVSIQGGNFLELLSLRINDVQNNPQDIMIYEKGSDLPANESTVSQLENALLNGQTFDMKIELYGEDVTLEQADVAFDLIFKYDLTARVQFD</sequence>
<dbReference type="Proteomes" id="UP000199437">
    <property type="component" value="Unassembled WGS sequence"/>
</dbReference>